<name>A0A3Q0IZ23_DIACI</name>
<protein>
    <submittedName>
        <fullName evidence="4">Uncharacterized protein LOC108252742</fullName>
    </submittedName>
</protein>
<accession>A0A3Q0IZ23</accession>
<feature type="region of interest" description="Disordered" evidence="1">
    <location>
        <begin position="113"/>
        <end position="150"/>
    </location>
</feature>
<feature type="region of interest" description="Disordered" evidence="1">
    <location>
        <begin position="269"/>
        <end position="319"/>
    </location>
</feature>
<reference evidence="4" key="1">
    <citation type="submission" date="2025-08" db="UniProtKB">
        <authorList>
            <consortium name="RefSeq"/>
        </authorList>
    </citation>
    <scope>IDENTIFICATION</scope>
</reference>
<evidence type="ECO:0000313" key="4">
    <source>
        <dbReference type="RefSeq" id="XP_026681492.1"/>
    </source>
</evidence>
<keyword evidence="2" id="KW-0472">Membrane</keyword>
<dbReference type="STRING" id="121845.A0A3Q0IZ23"/>
<dbReference type="PaxDb" id="121845-A0A3Q0IZ23"/>
<feature type="transmembrane region" description="Helical" evidence="2">
    <location>
        <begin position="436"/>
        <end position="454"/>
    </location>
</feature>
<dbReference type="RefSeq" id="XP_026681492.1">
    <property type="nucleotide sequence ID" value="XM_026825691.1"/>
</dbReference>
<feature type="compositionally biased region" description="Basic and acidic residues" evidence="1">
    <location>
        <begin position="113"/>
        <end position="138"/>
    </location>
</feature>
<sequence length="463" mass="52524">MSEGNLNWGYFVLFEQRVNPLFEEDGYSKGKKRWHNYLKESSSGYSSDHINAGFEGDKSFQKESVTILEQNTSFVKSILVAVRGKKQSSTLNPIPEDQNIRIDYTIPRPVWPRNEKYKKQPSYKNEERSTDWHSENEKSASPQGSNFIIRPKAGYEEKADSTKDILKDLAETINLAIDQKDQLSPEDLLKTLSETINKNWDMLSSDSAVRQLSRNLNQSEVATISRAFSHTSSFSEPYLSNRPLSDAEAGRLSLLKRLGKLSLYEPPAYEKHTRESSTSSEETSSGFSEFSPTPTTSSTADSPSSRRSPENSKVPLFTHENLSTVSNGLRNVVLYGSGLQCRDGQNEYEKLNFRDRKSSSEEKSEDSSQDLSSSNWDDTNVKPSKQYEAQYRTSNSTIPGYNFPDFTLDTHQAEKLMSKIQATKRQRCWCRMATCLFGLLFLLLSVMAVSMFLTRGQRMFGSL</sequence>
<dbReference type="OMA" id="QNIRIDY"/>
<feature type="compositionally biased region" description="Basic and acidic residues" evidence="1">
    <location>
        <begin position="352"/>
        <end position="366"/>
    </location>
</feature>
<keyword evidence="3" id="KW-1185">Reference proteome</keyword>
<dbReference type="Proteomes" id="UP000079169">
    <property type="component" value="Unplaced"/>
</dbReference>
<dbReference type="AlphaFoldDB" id="A0A3Q0IZ23"/>
<keyword evidence="2" id="KW-0812">Transmembrane</keyword>
<proteinExistence type="predicted"/>
<organism evidence="3 4">
    <name type="scientific">Diaphorina citri</name>
    <name type="common">Asian citrus psyllid</name>
    <dbReference type="NCBI Taxonomy" id="121845"/>
    <lineage>
        <taxon>Eukaryota</taxon>
        <taxon>Metazoa</taxon>
        <taxon>Ecdysozoa</taxon>
        <taxon>Arthropoda</taxon>
        <taxon>Hexapoda</taxon>
        <taxon>Insecta</taxon>
        <taxon>Pterygota</taxon>
        <taxon>Neoptera</taxon>
        <taxon>Paraneoptera</taxon>
        <taxon>Hemiptera</taxon>
        <taxon>Sternorrhyncha</taxon>
        <taxon>Psylloidea</taxon>
        <taxon>Psyllidae</taxon>
        <taxon>Diaphorininae</taxon>
        <taxon>Diaphorina</taxon>
    </lineage>
</organism>
<keyword evidence="2" id="KW-1133">Transmembrane helix</keyword>
<evidence type="ECO:0000256" key="1">
    <source>
        <dbReference type="SAM" id="MobiDB-lite"/>
    </source>
</evidence>
<feature type="compositionally biased region" description="Low complexity" evidence="1">
    <location>
        <begin position="276"/>
        <end position="306"/>
    </location>
</feature>
<dbReference type="KEGG" id="dci:108252742"/>
<feature type="region of interest" description="Disordered" evidence="1">
    <location>
        <begin position="352"/>
        <end position="383"/>
    </location>
</feature>
<dbReference type="GeneID" id="108252742"/>
<evidence type="ECO:0000313" key="3">
    <source>
        <dbReference type="Proteomes" id="UP000079169"/>
    </source>
</evidence>
<evidence type="ECO:0000256" key="2">
    <source>
        <dbReference type="SAM" id="Phobius"/>
    </source>
</evidence>
<gene>
    <name evidence="4" type="primary">LOC108252742</name>
</gene>